<evidence type="ECO:0000256" key="1">
    <source>
        <dbReference type="ARBA" id="ARBA00009477"/>
    </source>
</evidence>
<dbReference type="PANTHER" id="PTHR30469:SF20">
    <property type="entry name" value="EFFLUX RND TRANSPORTER PERIPLASMIC ADAPTOR SUBUNIT"/>
    <property type="match status" value="1"/>
</dbReference>
<keyword evidence="2" id="KW-0175">Coiled coil</keyword>
<comment type="similarity">
    <text evidence="1">Belongs to the membrane fusion protein (MFP) (TC 8.A.1) family.</text>
</comment>
<protein>
    <submittedName>
        <fullName evidence="5">Uncharacterized protein</fullName>
    </submittedName>
</protein>
<feature type="domain" description="CzcB-like barrel-sandwich hybrid" evidence="4">
    <location>
        <begin position="58"/>
        <end position="195"/>
    </location>
</feature>
<feature type="domain" description="CusB-like beta-barrel" evidence="3">
    <location>
        <begin position="204"/>
        <end position="274"/>
    </location>
</feature>
<evidence type="ECO:0000259" key="3">
    <source>
        <dbReference type="Pfam" id="PF25954"/>
    </source>
</evidence>
<reference evidence="5 6" key="1">
    <citation type="submission" date="2014-06" db="EMBL/GenBank/DDBJ databases">
        <title>Genomes of Alteromonas australica, a world apart.</title>
        <authorList>
            <person name="Gonzaga A."/>
            <person name="Lopez-Perez M."/>
            <person name="Rodriguez-Valera F."/>
        </authorList>
    </citation>
    <scope>NUCLEOTIDE SEQUENCE [LARGE SCALE GENOMIC DNA]</scope>
    <source>
        <strain evidence="5 6">H 17</strain>
    </source>
</reference>
<dbReference type="GO" id="GO:1990281">
    <property type="term" value="C:efflux pump complex"/>
    <property type="evidence" value="ECO:0007669"/>
    <property type="project" value="TreeGrafter"/>
</dbReference>
<evidence type="ECO:0000259" key="4">
    <source>
        <dbReference type="Pfam" id="PF25973"/>
    </source>
</evidence>
<feature type="coiled-coil region" evidence="2">
    <location>
        <begin position="96"/>
        <end position="161"/>
    </location>
</feature>
<evidence type="ECO:0000256" key="2">
    <source>
        <dbReference type="SAM" id="Coils"/>
    </source>
</evidence>
<gene>
    <name evidence="5" type="ORF">EP13_11700</name>
</gene>
<sequence>MKLSMAGVFSIILIMSGCADPKPQAELLRTVMVSQVQAYDGQQSHVLSGVVQAAETSQLSFEVAGVVENVNVNLGDTIARGDKLARIESKVFELAVKQRQGQLSEIQARIKDAQKDVNRKKQLVETGAVSQAEYDVALTQLNALSDQAEVAEAQLSIAEEDLADTTLVAPYAGTIAQRHIEPSQRVTPAQPAFTVEGTAGLEVALSVPESMINYLNVQDVVKVTVYALGETNLKGRIFEVSSRAGSANAFPVTVQLDDAPKGLQPGMSAEVTLSYTGKTNNNRESRGGFIVPLSALGNGSDDSYFVYTATPIEQESGDKSPVYRVTKVPVTLLNMNKDTALIEGEFDGLPSVVRAGVAHLSADQRVHVANGDTHFFNE</sequence>
<dbReference type="Proteomes" id="UP000056090">
    <property type="component" value="Chromosome"/>
</dbReference>
<accession>A0A075NX99</accession>
<dbReference type="PROSITE" id="PS51257">
    <property type="entry name" value="PROKAR_LIPOPROTEIN"/>
    <property type="match status" value="1"/>
</dbReference>
<organism evidence="5 6">
    <name type="scientific">Alteromonas australica</name>
    <dbReference type="NCBI Taxonomy" id="589873"/>
    <lineage>
        <taxon>Bacteria</taxon>
        <taxon>Pseudomonadati</taxon>
        <taxon>Pseudomonadota</taxon>
        <taxon>Gammaproteobacteria</taxon>
        <taxon>Alteromonadales</taxon>
        <taxon>Alteromonadaceae</taxon>
        <taxon>Alteromonas/Salinimonas group</taxon>
        <taxon>Alteromonas</taxon>
    </lineage>
</organism>
<dbReference type="InterPro" id="IPR058647">
    <property type="entry name" value="BSH_CzcB-like"/>
</dbReference>
<dbReference type="SUPFAM" id="SSF111369">
    <property type="entry name" value="HlyD-like secretion proteins"/>
    <property type="match status" value="1"/>
</dbReference>
<dbReference type="eggNOG" id="COG0845">
    <property type="taxonomic scope" value="Bacteria"/>
</dbReference>
<dbReference type="InterPro" id="IPR006143">
    <property type="entry name" value="RND_pump_MFP"/>
</dbReference>
<keyword evidence="6" id="KW-1185">Reference proteome</keyword>
<dbReference type="PANTHER" id="PTHR30469">
    <property type="entry name" value="MULTIDRUG RESISTANCE PROTEIN MDTA"/>
    <property type="match status" value="1"/>
</dbReference>
<evidence type="ECO:0000313" key="5">
    <source>
        <dbReference type="EMBL" id="AIF99294.1"/>
    </source>
</evidence>
<proteinExistence type="inferred from homology"/>
<dbReference type="KEGG" id="aal:EP13_11700"/>
<evidence type="ECO:0000313" key="6">
    <source>
        <dbReference type="Proteomes" id="UP000056090"/>
    </source>
</evidence>
<dbReference type="Gene3D" id="2.40.30.170">
    <property type="match status" value="1"/>
</dbReference>
<dbReference type="NCBIfam" id="TIGR01730">
    <property type="entry name" value="RND_mfp"/>
    <property type="match status" value="1"/>
</dbReference>
<dbReference type="GeneID" id="78255565"/>
<dbReference type="EMBL" id="CP008849">
    <property type="protein sequence ID" value="AIF99294.1"/>
    <property type="molecule type" value="Genomic_DNA"/>
</dbReference>
<dbReference type="RefSeq" id="WP_044057396.1">
    <property type="nucleotide sequence ID" value="NZ_CBCSKJ010000003.1"/>
</dbReference>
<dbReference type="InterPro" id="IPR058792">
    <property type="entry name" value="Beta-barrel_RND_2"/>
</dbReference>
<name>A0A075NX99_9ALTE</name>
<dbReference type="GO" id="GO:0015562">
    <property type="term" value="F:efflux transmembrane transporter activity"/>
    <property type="evidence" value="ECO:0007669"/>
    <property type="project" value="TreeGrafter"/>
</dbReference>
<dbReference type="Pfam" id="PF25973">
    <property type="entry name" value="BSH_CzcB"/>
    <property type="match status" value="1"/>
</dbReference>
<dbReference type="Pfam" id="PF25954">
    <property type="entry name" value="Beta-barrel_RND_2"/>
    <property type="match status" value="1"/>
</dbReference>
<dbReference type="Gene3D" id="2.40.50.100">
    <property type="match status" value="1"/>
</dbReference>
<dbReference type="AlphaFoldDB" id="A0A075NX99"/>
<dbReference type="Gene3D" id="1.10.287.470">
    <property type="entry name" value="Helix hairpin bin"/>
    <property type="match status" value="1"/>
</dbReference>